<dbReference type="Proteomes" id="UP001215280">
    <property type="component" value="Unassembled WGS sequence"/>
</dbReference>
<evidence type="ECO:0000313" key="2">
    <source>
        <dbReference type="Proteomes" id="UP001215280"/>
    </source>
</evidence>
<dbReference type="PANTHER" id="PTHR34883">
    <property type="entry name" value="SERINE-RICH PROTEIN, PUTATIVE-RELATED-RELATED"/>
    <property type="match status" value="1"/>
</dbReference>
<dbReference type="Gene3D" id="2.60.40.420">
    <property type="entry name" value="Cupredoxins - blue copper proteins"/>
    <property type="match status" value="1"/>
</dbReference>
<accession>A0AAD7ILW3</accession>
<dbReference type="SUPFAM" id="SSF49503">
    <property type="entry name" value="Cupredoxins"/>
    <property type="match status" value="1"/>
</dbReference>
<keyword evidence="2" id="KW-1185">Reference proteome</keyword>
<comment type="caution">
    <text evidence="1">The sequence shown here is derived from an EMBL/GenBank/DDBJ whole genome shotgun (WGS) entry which is preliminary data.</text>
</comment>
<dbReference type="EMBL" id="JARJLG010000106">
    <property type="protein sequence ID" value="KAJ7744746.1"/>
    <property type="molecule type" value="Genomic_DNA"/>
</dbReference>
<proteinExistence type="predicted"/>
<dbReference type="InterPro" id="IPR008972">
    <property type="entry name" value="Cupredoxin"/>
</dbReference>
<dbReference type="AlphaFoldDB" id="A0AAD7ILW3"/>
<dbReference type="CDD" id="cd00920">
    <property type="entry name" value="Cupredoxin"/>
    <property type="match status" value="1"/>
</dbReference>
<dbReference type="InterPro" id="IPR052953">
    <property type="entry name" value="Ser-rich/MCO-related"/>
</dbReference>
<organism evidence="1 2">
    <name type="scientific">Mycena maculata</name>
    <dbReference type="NCBI Taxonomy" id="230809"/>
    <lineage>
        <taxon>Eukaryota</taxon>
        <taxon>Fungi</taxon>
        <taxon>Dikarya</taxon>
        <taxon>Basidiomycota</taxon>
        <taxon>Agaricomycotina</taxon>
        <taxon>Agaricomycetes</taxon>
        <taxon>Agaricomycetidae</taxon>
        <taxon>Agaricales</taxon>
        <taxon>Marasmiineae</taxon>
        <taxon>Mycenaceae</taxon>
        <taxon>Mycena</taxon>
    </lineage>
</organism>
<dbReference type="PANTHER" id="PTHR34883:SF15">
    <property type="entry name" value="EXTRACELLULAR SERINE-RICH PROTEIN"/>
    <property type="match status" value="1"/>
</dbReference>
<evidence type="ECO:0000313" key="1">
    <source>
        <dbReference type="EMBL" id="KAJ7744746.1"/>
    </source>
</evidence>
<sequence>SPGGITTFYSPNNIPAPNGTIVSFQFSGFPGNHTVTQSTFASPCEPAAGGFDSGWVFVNSSQKTPPTWNLTITNDRAPIWFFCKQLKGPNNKTHCNLEMTGVINVQAANKSFASFQAAASVASTVGVSTQRTIINLCDELIRCL</sequence>
<protein>
    <submittedName>
        <fullName evidence="1">Uncharacterized protein</fullName>
    </submittedName>
</protein>
<feature type="non-terminal residue" evidence="1">
    <location>
        <position position="144"/>
    </location>
</feature>
<reference evidence="1" key="1">
    <citation type="submission" date="2023-03" db="EMBL/GenBank/DDBJ databases">
        <title>Massive genome expansion in bonnet fungi (Mycena s.s.) driven by repeated elements and novel gene families across ecological guilds.</title>
        <authorList>
            <consortium name="Lawrence Berkeley National Laboratory"/>
            <person name="Harder C.B."/>
            <person name="Miyauchi S."/>
            <person name="Viragh M."/>
            <person name="Kuo A."/>
            <person name="Thoen E."/>
            <person name="Andreopoulos B."/>
            <person name="Lu D."/>
            <person name="Skrede I."/>
            <person name="Drula E."/>
            <person name="Henrissat B."/>
            <person name="Morin E."/>
            <person name="Kohler A."/>
            <person name="Barry K."/>
            <person name="LaButti K."/>
            <person name="Morin E."/>
            <person name="Salamov A."/>
            <person name="Lipzen A."/>
            <person name="Mereny Z."/>
            <person name="Hegedus B."/>
            <person name="Baldrian P."/>
            <person name="Stursova M."/>
            <person name="Weitz H."/>
            <person name="Taylor A."/>
            <person name="Grigoriev I.V."/>
            <person name="Nagy L.G."/>
            <person name="Martin F."/>
            <person name="Kauserud H."/>
        </authorList>
    </citation>
    <scope>NUCLEOTIDE SEQUENCE</scope>
    <source>
        <strain evidence="1">CBHHK188m</strain>
    </source>
</reference>
<gene>
    <name evidence="1" type="ORF">DFH07DRAFT_749283</name>
</gene>
<name>A0AAD7ILW3_9AGAR</name>